<reference evidence="1" key="1">
    <citation type="submission" date="2023-07" db="EMBL/GenBank/DDBJ databases">
        <title>Two novel species in the genus Flavivirga.</title>
        <authorList>
            <person name="Kwon K."/>
        </authorList>
    </citation>
    <scope>NUCLEOTIDE SEQUENCE</scope>
    <source>
        <strain evidence="1">KACC 14158</strain>
    </source>
</reference>
<comment type="caution">
    <text evidence="1">The sequence shown here is derived from an EMBL/GenBank/DDBJ whole genome shotgun (WGS) entry which is preliminary data.</text>
</comment>
<dbReference type="Proteomes" id="UP001176806">
    <property type="component" value="Unassembled WGS sequence"/>
</dbReference>
<evidence type="ECO:0000313" key="2">
    <source>
        <dbReference type="Proteomes" id="UP001176806"/>
    </source>
</evidence>
<dbReference type="EMBL" id="JAUOEL010000006">
    <property type="protein sequence ID" value="MDO5975883.1"/>
    <property type="molecule type" value="Genomic_DNA"/>
</dbReference>
<keyword evidence="2" id="KW-1185">Reference proteome</keyword>
<gene>
    <name evidence="1" type="ORF">Q4Q40_16930</name>
</gene>
<sequence length="214" mass="24299">MKKQLLFNLIFIFSISGFAQQLYIEYGSNILSFDYKNSQGMPLDNLLSQSKTYLGMGYRDNINKEKTLYLSLGATYSGYGVIGSDLRLDNYYEWDVSYLGVTAGLDTKLFQLNDFLFYIKGAIATEFLIRGNQTINNQVYNLIGKEEFNKNIFFIKGSLGMQYPISRSTAIFANYTFGKTVLINSDTSEETLKLNAHQFGFGFVINLPNCNCDN</sequence>
<dbReference type="InterPro" id="IPR011250">
    <property type="entry name" value="OMP/PagP_B-barrel"/>
</dbReference>
<organism evidence="1 2">
    <name type="scientific">Flavivirga jejuensis</name>
    <dbReference type="NCBI Taxonomy" id="870487"/>
    <lineage>
        <taxon>Bacteria</taxon>
        <taxon>Pseudomonadati</taxon>
        <taxon>Bacteroidota</taxon>
        <taxon>Flavobacteriia</taxon>
        <taxon>Flavobacteriales</taxon>
        <taxon>Flavobacteriaceae</taxon>
        <taxon>Flavivirga</taxon>
    </lineage>
</organism>
<dbReference type="SUPFAM" id="SSF56925">
    <property type="entry name" value="OMPA-like"/>
    <property type="match status" value="1"/>
</dbReference>
<protein>
    <submittedName>
        <fullName evidence="1">Outer membrane beta-barrel protein</fullName>
    </submittedName>
</protein>
<proteinExistence type="predicted"/>
<evidence type="ECO:0000313" key="1">
    <source>
        <dbReference type="EMBL" id="MDO5975883.1"/>
    </source>
</evidence>
<name>A0ABT8WRQ4_9FLAO</name>
<accession>A0ABT8WRQ4</accession>
<dbReference type="RefSeq" id="WP_303303117.1">
    <property type="nucleotide sequence ID" value="NZ_BAABDA010000046.1"/>
</dbReference>